<dbReference type="Gene3D" id="3.30.920.30">
    <property type="entry name" value="Hypothetical protein"/>
    <property type="match status" value="1"/>
</dbReference>
<dbReference type="EnsemblBacteria" id="CAD73086">
    <property type="protein sequence ID" value="CAD73086"/>
    <property type="gene ID" value="RB3259"/>
</dbReference>
<evidence type="ECO:0000313" key="9">
    <source>
        <dbReference type="Proteomes" id="UP000001025"/>
    </source>
</evidence>
<keyword evidence="5" id="KW-0378">Hydrolase</keyword>
<evidence type="ECO:0000256" key="2">
    <source>
        <dbReference type="ARBA" id="ARBA00022649"/>
    </source>
</evidence>
<evidence type="ECO:0000256" key="4">
    <source>
        <dbReference type="ARBA" id="ARBA00022759"/>
    </source>
</evidence>
<evidence type="ECO:0000256" key="5">
    <source>
        <dbReference type="ARBA" id="ARBA00022801"/>
    </source>
</evidence>
<name>Q7UUJ3_RHOBA</name>
<protein>
    <recommendedName>
        <fullName evidence="10">YcfA-like protein</fullName>
    </recommendedName>
</protein>
<dbReference type="GO" id="GO:0004519">
    <property type="term" value="F:endonuclease activity"/>
    <property type="evidence" value="ECO:0007669"/>
    <property type="project" value="UniProtKB-KW"/>
</dbReference>
<evidence type="ECO:0000256" key="1">
    <source>
        <dbReference type="ARBA" id="ARBA00006620"/>
    </source>
</evidence>
<keyword evidence="9" id="KW-1185">Reference proteome</keyword>
<keyword evidence="3" id="KW-0540">Nuclease</keyword>
<proteinExistence type="inferred from homology"/>
<evidence type="ECO:0000256" key="6">
    <source>
        <dbReference type="ARBA" id="ARBA00022884"/>
    </source>
</evidence>
<comment type="similarity">
    <text evidence="1">Belongs to the HicA mRNA interferase family.</text>
</comment>
<dbReference type="HOGENOM" id="CLU_164851_7_2_0"/>
<dbReference type="Proteomes" id="UP000001025">
    <property type="component" value="Chromosome"/>
</dbReference>
<evidence type="ECO:0000313" key="8">
    <source>
        <dbReference type="EMBL" id="CAD73086.1"/>
    </source>
</evidence>
<dbReference type="SUPFAM" id="SSF54786">
    <property type="entry name" value="YcfA/nrd intein domain"/>
    <property type="match status" value="1"/>
</dbReference>
<dbReference type="GO" id="GO:0016787">
    <property type="term" value="F:hydrolase activity"/>
    <property type="evidence" value="ECO:0007669"/>
    <property type="project" value="UniProtKB-KW"/>
</dbReference>
<keyword evidence="7" id="KW-0346">Stress response</keyword>
<keyword evidence="2" id="KW-1277">Toxin-antitoxin system</keyword>
<dbReference type="STRING" id="243090.RB3259"/>
<gene>
    <name evidence="8" type="ordered locus">RB3259</name>
</gene>
<evidence type="ECO:0008006" key="10">
    <source>
        <dbReference type="Google" id="ProtNLM"/>
    </source>
</evidence>
<dbReference type="OrthoDB" id="9799854at2"/>
<dbReference type="Pfam" id="PF07927">
    <property type="entry name" value="HicA_toxin"/>
    <property type="match status" value="1"/>
</dbReference>
<keyword evidence="4" id="KW-0255">Endonuclease</keyword>
<dbReference type="InterPro" id="IPR038570">
    <property type="entry name" value="HicA_sf"/>
</dbReference>
<evidence type="ECO:0000256" key="3">
    <source>
        <dbReference type="ARBA" id="ARBA00022722"/>
    </source>
</evidence>
<dbReference type="InterPro" id="IPR012933">
    <property type="entry name" value="HicA_mRNA_interferase"/>
</dbReference>
<evidence type="ECO:0000256" key="7">
    <source>
        <dbReference type="ARBA" id="ARBA00023016"/>
    </source>
</evidence>
<dbReference type="RefSeq" id="WP_011119264.1">
    <property type="nucleotide sequence ID" value="NC_005027.1"/>
</dbReference>
<dbReference type="KEGG" id="rba:RB3259"/>
<dbReference type="GO" id="GO:0003729">
    <property type="term" value="F:mRNA binding"/>
    <property type="evidence" value="ECO:0007669"/>
    <property type="project" value="InterPro"/>
</dbReference>
<organism evidence="8 9">
    <name type="scientific">Rhodopirellula baltica (strain DSM 10527 / NCIMB 13988 / SH1)</name>
    <dbReference type="NCBI Taxonomy" id="243090"/>
    <lineage>
        <taxon>Bacteria</taxon>
        <taxon>Pseudomonadati</taxon>
        <taxon>Planctomycetota</taxon>
        <taxon>Planctomycetia</taxon>
        <taxon>Pirellulales</taxon>
        <taxon>Pirellulaceae</taxon>
        <taxon>Rhodopirellula</taxon>
    </lineage>
</organism>
<dbReference type="InParanoid" id="Q7UUJ3"/>
<dbReference type="eggNOG" id="COG1724">
    <property type="taxonomic scope" value="Bacteria"/>
</dbReference>
<keyword evidence="6" id="KW-0694">RNA-binding</keyword>
<dbReference type="AlphaFoldDB" id="Q7UUJ3"/>
<accession>Q7UUJ3</accession>
<dbReference type="EMBL" id="BX294138">
    <property type="protein sequence ID" value="CAD73086.1"/>
    <property type="molecule type" value="Genomic_DNA"/>
</dbReference>
<sequence>MKRRDLIRHLVSCGCVLVREGGNHSWWGNTTTGARSAVPRHREVSDYLARKICRDLGIPEP</sequence>
<reference evidence="8 9" key="1">
    <citation type="journal article" date="2003" name="Proc. Natl. Acad. Sci. U.S.A.">
        <title>Complete genome sequence of the marine planctomycete Pirellula sp. strain 1.</title>
        <authorList>
            <person name="Gloeckner F.O."/>
            <person name="Kube M."/>
            <person name="Bauer M."/>
            <person name="Teeling H."/>
            <person name="Lombardot T."/>
            <person name="Ludwig W."/>
            <person name="Gade D."/>
            <person name="Beck A."/>
            <person name="Borzym K."/>
            <person name="Heitmann K."/>
            <person name="Rabus R."/>
            <person name="Schlesner H."/>
            <person name="Amann R."/>
            <person name="Reinhardt R."/>
        </authorList>
    </citation>
    <scope>NUCLEOTIDE SEQUENCE [LARGE SCALE GENOMIC DNA]</scope>
    <source>
        <strain evidence="9">DSM 10527 / NCIMB 13988 / SH1</strain>
    </source>
</reference>